<proteinExistence type="predicted"/>
<reference evidence="2 3" key="1">
    <citation type="submission" date="2017-11" db="EMBL/GenBank/DDBJ databases">
        <title>De-novo sequencing of pomegranate (Punica granatum L.) genome.</title>
        <authorList>
            <person name="Akparov Z."/>
            <person name="Amiraslanov A."/>
            <person name="Hajiyeva S."/>
            <person name="Abbasov M."/>
            <person name="Kaur K."/>
            <person name="Hamwieh A."/>
            <person name="Solovyev V."/>
            <person name="Salamov A."/>
            <person name="Braich B."/>
            <person name="Kosarev P."/>
            <person name="Mahmoud A."/>
            <person name="Hajiyev E."/>
            <person name="Babayeva S."/>
            <person name="Izzatullayeva V."/>
            <person name="Mammadov A."/>
            <person name="Mammadov A."/>
            <person name="Sharifova S."/>
            <person name="Ojaghi J."/>
            <person name="Eynullazada K."/>
            <person name="Bayramov B."/>
            <person name="Abdulazimova A."/>
            <person name="Shahmuradov I."/>
        </authorList>
    </citation>
    <scope>NUCLEOTIDE SEQUENCE [LARGE SCALE GENOMIC DNA]</scope>
    <source>
        <strain evidence="3">cv. AG2017</strain>
        <tissue evidence="2">Leaf</tissue>
    </source>
</reference>
<evidence type="ECO:0000313" key="2">
    <source>
        <dbReference type="EMBL" id="PKI52835.1"/>
    </source>
</evidence>
<feature type="region of interest" description="Disordered" evidence="1">
    <location>
        <begin position="1"/>
        <end position="59"/>
    </location>
</feature>
<protein>
    <submittedName>
        <fullName evidence="2">Uncharacterized protein</fullName>
    </submittedName>
</protein>
<accession>A0A2I0J9A6</accession>
<gene>
    <name evidence="2" type="ORF">CRG98_026783</name>
</gene>
<feature type="compositionally biased region" description="Basic and acidic residues" evidence="1">
    <location>
        <begin position="90"/>
        <end position="107"/>
    </location>
</feature>
<evidence type="ECO:0000313" key="3">
    <source>
        <dbReference type="Proteomes" id="UP000233551"/>
    </source>
</evidence>
<organism evidence="2 3">
    <name type="scientific">Punica granatum</name>
    <name type="common">Pomegranate</name>
    <dbReference type="NCBI Taxonomy" id="22663"/>
    <lineage>
        <taxon>Eukaryota</taxon>
        <taxon>Viridiplantae</taxon>
        <taxon>Streptophyta</taxon>
        <taxon>Embryophyta</taxon>
        <taxon>Tracheophyta</taxon>
        <taxon>Spermatophyta</taxon>
        <taxon>Magnoliopsida</taxon>
        <taxon>eudicotyledons</taxon>
        <taxon>Gunneridae</taxon>
        <taxon>Pentapetalae</taxon>
        <taxon>rosids</taxon>
        <taxon>malvids</taxon>
        <taxon>Myrtales</taxon>
        <taxon>Lythraceae</taxon>
        <taxon>Punica</taxon>
    </lineage>
</organism>
<feature type="compositionally biased region" description="Basic and acidic residues" evidence="1">
    <location>
        <begin position="24"/>
        <end position="33"/>
    </location>
</feature>
<name>A0A2I0J9A6_PUNGR</name>
<keyword evidence="3" id="KW-1185">Reference proteome</keyword>
<dbReference type="AlphaFoldDB" id="A0A2I0J9A6"/>
<feature type="compositionally biased region" description="Basic residues" evidence="1">
    <location>
        <begin position="48"/>
        <end position="58"/>
    </location>
</feature>
<sequence>MQQSRGRHHGADQSSNHYTIPGMRETEKTRERLVVPSLKQPPLEKQHNRMAQKPKKGKPLILGTTVPLMASSQAHSSEQKARLVAGDGAEQSRHTKERGRAAEGRRRGEDAAIVVGGEEEKLLLTPLGRRLLPRIRGPSQLLRERRRRRRTYHHHHRAYEEDAAITTTKKRRATKQKHRLTDFGFIYTPTSRVGRCGLTIGAEEVALDAPGRGRTRR</sequence>
<dbReference type="Proteomes" id="UP000233551">
    <property type="component" value="Unassembled WGS sequence"/>
</dbReference>
<feature type="region of interest" description="Disordered" evidence="1">
    <location>
        <begin position="72"/>
        <end position="107"/>
    </location>
</feature>
<comment type="caution">
    <text evidence="2">The sequence shown here is derived from an EMBL/GenBank/DDBJ whole genome shotgun (WGS) entry which is preliminary data.</text>
</comment>
<dbReference type="EMBL" id="PGOL01001893">
    <property type="protein sequence ID" value="PKI52835.1"/>
    <property type="molecule type" value="Genomic_DNA"/>
</dbReference>
<evidence type="ECO:0000256" key="1">
    <source>
        <dbReference type="SAM" id="MobiDB-lite"/>
    </source>
</evidence>